<sequence>MTYAQLFEKLRTADMSEKEFRMYVKNIGGLYADVDSEIELLNGAGAPLFKEINGDEVRFSLSTHKKMWEESNLTFVDIETNGAKPQSSEIIEIGAIKTRGGKIIESFESYIYAPFVPENITELTGITYDHIANAPRKEQVLKQFKAFLGYSVFVAHNVNFDYGFLDYHLRQCGFFGLLNPKLCTIELAKKVIPSKRYALAYLNDFLSIHTPVSHRAYADALTSLKIFNIATMMFPPSVRSMQDLIDFSKGRVGYK</sequence>
<protein>
    <submittedName>
        <fullName evidence="5">3'-5' exonuclease</fullName>
    </submittedName>
    <submittedName>
        <fullName evidence="4">DNA polymerase III epsilon subunit</fullName>
        <ecNumber evidence="4">2.7.7.7</ecNumber>
    </submittedName>
</protein>
<evidence type="ECO:0000313" key="4">
    <source>
        <dbReference type="EMBL" id="CUU40483.1"/>
    </source>
</evidence>
<dbReference type="CDD" id="cd06127">
    <property type="entry name" value="DEDDh"/>
    <property type="match status" value="1"/>
</dbReference>
<dbReference type="NCBIfam" id="NF006316">
    <property type="entry name" value="PRK08517.1"/>
    <property type="match status" value="1"/>
</dbReference>
<evidence type="ECO:0000256" key="2">
    <source>
        <dbReference type="ARBA" id="ARBA00026073"/>
    </source>
</evidence>
<organism evidence="4 7">
    <name type="scientific">Helicobacter typhlonius</name>
    <dbReference type="NCBI Taxonomy" id="76936"/>
    <lineage>
        <taxon>Bacteria</taxon>
        <taxon>Pseudomonadati</taxon>
        <taxon>Campylobacterota</taxon>
        <taxon>Epsilonproteobacteria</taxon>
        <taxon>Campylobacterales</taxon>
        <taxon>Helicobacteraceae</taxon>
        <taxon>Helicobacter</taxon>
    </lineage>
</organism>
<dbReference type="GO" id="GO:0005829">
    <property type="term" value="C:cytosol"/>
    <property type="evidence" value="ECO:0007669"/>
    <property type="project" value="TreeGrafter"/>
</dbReference>
<dbReference type="GO" id="GO:0045004">
    <property type="term" value="P:DNA replication proofreading"/>
    <property type="evidence" value="ECO:0007669"/>
    <property type="project" value="TreeGrafter"/>
</dbReference>
<dbReference type="AlphaFoldDB" id="A0A099UDS6"/>
<comment type="subunit">
    <text evidence="2">DNA polymerase III contains a core (composed of alpha, epsilon and theta chains) that associates with a tau subunit. This core dimerizes to form the POLIII' complex. PolIII' associates with the gamma complex (composed of gamma, delta, delta', psi and chi chains) and with the beta chain to form the complete DNA polymerase III complex.</text>
</comment>
<dbReference type="Proteomes" id="UP000064525">
    <property type="component" value="Chromosome I"/>
</dbReference>
<dbReference type="PATRIC" id="fig|76936.10.peg.1561"/>
<dbReference type="SUPFAM" id="SSF53098">
    <property type="entry name" value="Ribonuclease H-like"/>
    <property type="match status" value="1"/>
</dbReference>
<evidence type="ECO:0000313" key="7">
    <source>
        <dbReference type="Proteomes" id="UP000064525"/>
    </source>
</evidence>
<keyword evidence="5" id="KW-0540">Nuclease</keyword>
<evidence type="ECO:0000313" key="6">
    <source>
        <dbReference type="Proteomes" id="UP000029925"/>
    </source>
</evidence>
<dbReference type="GO" id="GO:0003887">
    <property type="term" value="F:DNA-directed DNA polymerase activity"/>
    <property type="evidence" value="ECO:0007669"/>
    <property type="project" value="UniProtKB-EC"/>
</dbReference>
<dbReference type="GO" id="GO:0003677">
    <property type="term" value="F:DNA binding"/>
    <property type="evidence" value="ECO:0007669"/>
    <property type="project" value="InterPro"/>
</dbReference>
<dbReference type="STRING" id="76936.BN2458_PEG1600"/>
<gene>
    <name evidence="4" type="ORF">BN2458_PEG1600</name>
    <name evidence="5" type="ORF">LS75_002300</name>
</gene>
<evidence type="ECO:0000313" key="5">
    <source>
        <dbReference type="EMBL" id="TLD79152.1"/>
    </source>
</evidence>
<reference evidence="5 6" key="1">
    <citation type="journal article" date="2014" name="Genome Announc.">
        <title>Draft genome sequences of eight enterohepatic helicobacter species isolated from both laboratory and wild rodents.</title>
        <authorList>
            <person name="Sheh A."/>
            <person name="Shen Z."/>
            <person name="Fox J.G."/>
        </authorList>
    </citation>
    <scope>NUCLEOTIDE SEQUENCE [LARGE SCALE GENOMIC DNA]</scope>
    <source>
        <strain evidence="5 6">MIT 98-6810</strain>
    </source>
</reference>
<dbReference type="OrthoDB" id="9804290at2"/>
<dbReference type="GeneID" id="78151762"/>
<dbReference type="SMART" id="SM00479">
    <property type="entry name" value="EXOIII"/>
    <property type="match status" value="1"/>
</dbReference>
<dbReference type="InterPro" id="IPR036397">
    <property type="entry name" value="RNaseH_sf"/>
</dbReference>
<keyword evidence="4" id="KW-0548">Nucleotidyltransferase</keyword>
<comment type="function">
    <text evidence="1">DNA polymerase III is a complex, multichain enzyme responsible for most of the replicative synthesis in bacteria. The epsilon subunit contain the editing function and is a proofreading 3'-5' exonuclease.</text>
</comment>
<accession>A0A099UDS6</accession>
<dbReference type="EMBL" id="LN907858">
    <property type="protein sequence ID" value="CUU40483.1"/>
    <property type="molecule type" value="Genomic_DNA"/>
</dbReference>
<reference evidence="4" key="2">
    <citation type="submission" date="2015-11" db="EMBL/GenBank/DDBJ databases">
        <authorList>
            <person name="Zhang Y."/>
            <person name="Guo Z."/>
        </authorList>
    </citation>
    <scope>NUCLEOTIDE SEQUENCE</scope>
    <source>
        <strain evidence="4">1</strain>
    </source>
</reference>
<keyword evidence="5" id="KW-0378">Hydrolase</keyword>
<proteinExistence type="predicted"/>
<dbReference type="EC" id="2.7.7.7" evidence="4"/>
<dbReference type="PANTHER" id="PTHR30231:SF41">
    <property type="entry name" value="DNA POLYMERASE III SUBUNIT EPSILON"/>
    <property type="match status" value="1"/>
</dbReference>
<dbReference type="Proteomes" id="UP000029925">
    <property type="component" value="Unassembled WGS sequence"/>
</dbReference>
<evidence type="ECO:0000259" key="3">
    <source>
        <dbReference type="SMART" id="SM00479"/>
    </source>
</evidence>
<dbReference type="InterPro" id="IPR012337">
    <property type="entry name" value="RNaseH-like_sf"/>
</dbReference>
<evidence type="ECO:0000256" key="1">
    <source>
        <dbReference type="ARBA" id="ARBA00025483"/>
    </source>
</evidence>
<dbReference type="GO" id="GO:0008408">
    <property type="term" value="F:3'-5' exonuclease activity"/>
    <property type="evidence" value="ECO:0007669"/>
    <property type="project" value="TreeGrafter"/>
</dbReference>
<keyword evidence="5" id="KW-0269">Exonuclease</keyword>
<dbReference type="PANTHER" id="PTHR30231">
    <property type="entry name" value="DNA POLYMERASE III SUBUNIT EPSILON"/>
    <property type="match status" value="1"/>
</dbReference>
<dbReference type="FunFam" id="3.30.420.10:FF:000045">
    <property type="entry name" value="3'-5' exonuclease DinG"/>
    <property type="match status" value="1"/>
</dbReference>
<keyword evidence="4" id="KW-0808">Transferase</keyword>
<dbReference type="NCBIfam" id="TIGR00573">
    <property type="entry name" value="dnaq"/>
    <property type="match status" value="1"/>
</dbReference>
<feature type="domain" description="Exonuclease" evidence="3">
    <location>
        <begin position="72"/>
        <end position="236"/>
    </location>
</feature>
<dbReference type="Pfam" id="PF00929">
    <property type="entry name" value="RNase_T"/>
    <property type="match status" value="1"/>
</dbReference>
<dbReference type="InterPro" id="IPR006054">
    <property type="entry name" value="DnaQ"/>
</dbReference>
<dbReference type="Gene3D" id="3.30.420.10">
    <property type="entry name" value="Ribonuclease H-like superfamily/Ribonuclease H"/>
    <property type="match status" value="1"/>
</dbReference>
<keyword evidence="6" id="KW-1185">Reference proteome</keyword>
<dbReference type="KEGG" id="hty:BN2458_PEG1600"/>
<name>A0A099UDS6_9HELI</name>
<dbReference type="EMBL" id="JRPF02000002">
    <property type="protein sequence ID" value="TLD79152.1"/>
    <property type="molecule type" value="Genomic_DNA"/>
</dbReference>
<reference evidence="7" key="3">
    <citation type="submission" date="2015-11" db="EMBL/GenBank/DDBJ databases">
        <authorList>
            <person name="Anvar S.Y."/>
        </authorList>
    </citation>
    <scope>NUCLEOTIDE SEQUENCE [LARGE SCALE GENOMIC DNA]</scope>
</reference>
<dbReference type="RefSeq" id="WP_034342160.1">
    <property type="nucleotide sequence ID" value="NZ_CAOLUG010000002.1"/>
</dbReference>
<dbReference type="InterPro" id="IPR013520">
    <property type="entry name" value="Ribonucl_H"/>
</dbReference>